<proteinExistence type="predicted"/>
<dbReference type="OrthoDB" id="7605323at2"/>
<protein>
    <recommendedName>
        <fullName evidence="1">VWFA domain-containing protein</fullName>
    </recommendedName>
</protein>
<name>A0A336JHZ5_9BRAD</name>
<evidence type="ECO:0000313" key="4">
    <source>
        <dbReference type="Proteomes" id="UP000252631"/>
    </source>
</evidence>
<dbReference type="AlphaFoldDB" id="A0A336JHZ5"/>
<gene>
    <name evidence="2" type="ORF">BJ125_102197</name>
    <name evidence="3" type="ORF">SAMN05892882_102197</name>
</gene>
<dbReference type="EMBL" id="UFQQ01000002">
    <property type="protein sequence ID" value="SSW89388.1"/>
    <property type="molecule type" value="Genomic_DNA"/>
</dbReference>
<dbReference type="InterPro" id="IPR002035">
    <property type="entry name" value="VWF_A"/>
</dbReference>
<dbReference type="Proteomes" id="UP000256343">
    <property type="component" value="Unassembled WGS sequence"/>
</dbReference>
<keyword evidence="5" id="KW-1185">Reference proteome</keyword>
<dbReference type="RefSeq" id="WP_114356511.1">
    <property type="nucleotide sequence ID" value="NZ_QRDT01000002.1"/>
</dbReference>
<reference evidence="3 4" key="1">
    <citation type="submission" date="2017-08" db="EMBL/GenBank/DDBJ databases">
        <authorList>
            <person name="de Groot N.N."/>
        </authorList>
    </citation>
    <scope>NUCLEOTIDE SEQUENCE [LARGE SCALE GENOMIC DNA]</scope>
    <source>
        <strain evidence="3 4">JA575</strain>
    </source>
</reference>
<dbReference type="PROSITE" id="PS50234">
    <property type="entry name" value="VWFA"/>
    <property type="match status" value="1"/>
</dbReference>
<dbReference type="EMBL" id="QRDT01000002">
    <property type="protein sequence ID" value="RED42028.1"/>
    <property type="molecule type" value="Genomic_DNA"/>
</dbReference>
<evidence type="ECO:0000259" key="1">
    <source>
        <dbReference type="PROSITE" id="PS50234"/>
    </source>
</evidence>
<dbReference type="Proteomes" id="UP000252631">
    <property type="component" value="Unassembled WGS sequence"/>
</dbReference>
<accession>A0A336JHZ5</accession>
<dbReference type="Gene3D" id="3.40.50.410">
    <property type="entry name" value="von Willebrand factor, type A domain"/>
    <property type="match status" value="1"/>
</dbReference>
<evidence type="ECO:0000313" key="3">
    <source>
        <dbReference type="EMBL" id="SSW89388.1"/>
    </source>
</evidence>
<feature type="domain" description="VWFA" evidence="1">
    <location>
        <begin position="14"/>
        <end position="191"/>
    </location>
</feature>
<dbReference type="SUPFAM" id="SSF53300">
    <property type="entry name" value="vWA-like"/>
    <property type="match status" value="1"/>
</dbReference>
<dbReference type="InterPro" id="IPR036465">
    <property type="entry name" value="vWFA_dom_sf"/>
</dbReference>
<reference evidence="2 5" key="2">
    <citation type="submission" date="2018-07" db="EMBL/GenBank/DDBJ databases">
        <title>Genomic Encyclopedia of Archaeal and Bacterial Type Strains, Phase II (KMG-II): from individual species to whole genera.</title>
        <authorList>
            <person name="Goeker M."/>
        </authorList>
    </citation>
    <scope>NUCLEOTIDE SEQUENCE [LARGE SCALE GENOMIC DNA]</scope>
    <source>
        <strain evidence="2 5">JA575</strain>
    </source>
</reference>
<evidence type="ECO:0000313" key="5">
    <source>
        <dbReference type="Proteomes" id="UP000256343"/>
    </source>
</evidence>
<sequence>MTYSSEISRDNPTAILFVIDQSHSMNDKMSTQNSKASFVADVLNRTIYTLVTNCSRSEGIRDYFHLGVIGYGEGGASPGLGGVLAGAVFHPISAVAAAPLRVEDRLRSEDDGAGGIIERKVKFPVWFEAKGNNGTPMNAALLMATEVLAEWCETYPTCYPPTVLHVTDGESGDGDPSDVAAALRQISTNDGPCLLFNAHVSSDAGRAVQFPSVLPAVQDKFASTLFNMSSVLPSHIAHMAVDRGYNVPEGARGYIFNADPRDIVNFFEIGTRPRLTMDR</sequence>
<evidence type="ECO:0000313" key="2">
    <source>
        <dbReference type="EMBL" id="RED42028.1"/>
    </source>
</evidence>
<organism evidence="3 4">
    <name type="scientific">Rhodopseudomonas pentothenatexigens</name>
    <dbReference type="NCBI Taxonomy" id="999699"/>
    <lineage>
        <taxon>Bacteria</taxon>
        <taxon>Pseudomonadati</taxon>
        <taxon>Pseudomonadota</taxon>
        <taxon>Alphaproteobacteria</taxon>
        <taxon>Hyphomicrobiales</taxon>
        <taxon>Nitrobacteraceae</taxon>
        <taxon>Rhodopseudomonas</taxon>
    </lineage>
</organism>